<dbReference type="InterPro" id="IPR012373">
    <property type="entry name" value="Ferrdict_sens_TM"/>
</dbReference>
<dbReference type="GO" id="GO:0016989">
    <property type="term" value="F:sigma factor antagonist activity"/>
    <property type="evidence" value="ECO:0007669"/>
    <property type="project" value="TreeGrafter"/>
</dbReference>
<dbReference type="InterPro" id="IPR006860">
    <property type="entry name" value="FecR"/>
</dbReference>
<accession>A0A4Q7MV88</accession>
<feature type="domain" description="Protein FecR C-terminal" evidence="2">
    <location>
        <begin position="330"/>
        <end position="396"/>
    </location>
</feature>
<reference evidence="3 4" key="1">
    <citation type="submission" date="2019-02" db="EMBL/GenBank/DDBJ databases">
        <title>Genomic Encyclopedia of Type Strains, Phase IV (KMG-IV): sequencing the most valuable type-strain genomes for metagenomic binning, comparative biology and taxonomic classification.</title>
        <authorList>
            <person name="Goeker M."/>
        </authorList>
    </citation>
    <scope>NUCLEOTIDE SEQUENCE [LARGE SCALE GENOMIC DNA]</scope>
    <source>
        <strain evidence="3 4">DSM 18116</strain>
    </source>
</reference>
<comment type="caution">
    <text evidence="3">The sequence shown here is derived from an EMBL/GenBank/DDBJ whole genome shotgun (WGS) entry which is preliminary data.</text>
</comment>
<name>A0A4Q7MV88_9BACT</name>
<evidence type="ECO:0000259" key="2">
    <source>
        <dbReference type="Pfam" id="PF16344"/>
    </source>
</evidence>
<dbReference type="PANTHER" id="PTHR30273:SF2">
    <property type="entry name" value="PROTEIN FECR"/>
    <property type="match status" value="1"/>
</dbReference>
<dbReference type="Gene3D" id="3.55.50.30">
    <property type="match status" value="1"/>
</dbReference>
<dbReference type="Proteomes" id="UP000293874">
    <property type="component" value="Unassembled WGS sequence"/>
</dbReference>
<keyword evidence="4" id="KW-1185">Reference proteome</keyword>
<dbReference type="Gene3D" id="2.60.120.1440">
    <property type="match status" value="1"/>
</dbReference>
<feature type="domain" description="FecR protein" evidence="1">
    <location>
        <begin position="180"/>
        <end position="281"/>
    </location>
</feature>
<dbReference type="Pfam" id="PF04773">
    <property type="entry name" value="FecR"/>
    <property type="match status" value="1"/>
</dbReference>
<evidence type="ECO:0000313" key="4">
    <source>
        <dbReference type="Proteomes" id="UP000293874"/>
    </source>
</evidence>
<dbReference type="EMBL" id="SGXA01000002">
    <property type="protein sequence ID" value="RZS72577.1"/>
    <property type="molecule type" value="Genomic_DNA"/>
</dbReference>
<evidence type="ECO:0000259" key="1">
    <source>
        <dbReference type="Pfam" id="PF04773"/>
    </source>
</evidence>
<dbReference type="RefSeq" id="WP_130542975.1">
    <property type="nucleotide sequence ID" value="NZ_SGXA01000002.1"/>
</dbReference>
<dbReference type="InterPro" id="IPR032508">
    <property type="entry name" value="FecR_C"/>
</dbReference>
<dbReference type="AlphaFoldDB" id="A0A4Q7MV88"/>
<dbReference type="Pfam" id="PF16344">
    <property type="entry name" value="FecR_C"/>
    <property type="match status" value="1"/>
</dbReference>
<sequence>MTPERIQQLLEKYLSNTASAIEEAELTQWYNSTNEHPVEWPVDHQGEPEEIKARMLRKLQAEVHSSSYPQSIPFYRKRSWQIAASVLLLLGAAAWFTLSKPATDPKETAVITATNPDPILPGGNKATLTLGDGSTILLDTAGNTLLAQEGATRIIKLDNGQLAYKDASKENTGSTTSYNTIRTPNGGQYQVVLPDGTHAWLNAASVLRFPIAFTGSERKVQLSGEAYFDVAKNPAMPFIVEATDAHGRELNTVEVLGTGFNVNAYDNEPTVKTTLVEGKVKVSNGGGSQQSVILTHSMQSIYSHDRGAAGNFRLRQVDTDDVVAWKNGLFNFNNADIKTVMRQLARWYDVEVVYEGVLPNEKFDGEISRNSTLAEVFNILELSAIHFKVEGRKVTVMP</sequence>
<gene>
    <name evidence="3" type="ORF">EV199_4498</name>
</gene>
<proteinExistence type="predicted"/>
<dbReference type="PANTHER" id="PTHR30273">
    <property type="entry name" value="PERIPLASMIC SIGNAL SENSOR AND SIGMA FACTOR ACTIVATOR FECR-RELATED"/>
    <property type="match status" value="1"/>
</dbReference>
<evidence type="ECO:0000313" key="3">
    <source>
        <dbReference type="EMBL" id="RZS72577.1"/>
    </source>
</evidence>
<protein>
    <submittedName>
        <fullName evidence="3">FecR family protein</fullName>
    </submittedName>
</protein>
<organism evidence="3 4">
    <name type="scientific">Pseudobacter ginsenosidimutans</name>
    <dbReference type="NCBI Taxonomy" id="661488"/>
    <lineage>
        <taxon>Bacteria</taxon>
        <taxon>Pseudomonadati</taxon>
        <taxon>Bacteroidota</taxon>
        <taxon>Chitinophagia</taxon>
        <taxon>Chitinophagales</taxon>
        <taxon>Chitinophagaceae</taxon>
        <taxon>Pseudobacter</taxon>
    </lineage>
</organism>